<feature type="domain" description="PPIase FKBP-type" evidence="10">
    <location>
        <begin position="20"/>
        <end position="99"/>
    </location>
</feature>
<dbReference type="PANTHER" id="PTHR47861:SF3">
    <property type="entry name" value="FKBP-TYPE PEPTIDYL-PROLYL CIS-TRANS ISOMERASE SLYD"/>
    <property type="match status" value="1"/>
</dbReference>
<name>H1Z3L4_9EURY</name>
<dbReference type="SUPFAM" id="SSF54534">
    <property type="entry name" value="FKBP-like"/>
    <property type="match status" value="1"/>
</dbReference>
<dbReference type="PROSITE" id="PS50059">
    <property type="entry name" value="FKBP_PPIASE"/>
    <property type="match status" value="1"/>
</dbReference>
<comment type="similarity">
    <text evidence="3 9">Belongs to the FKBP-type PPIase family.</text>
</comment>
<evidence type="ECO:0000313" key="12">
    <source>
        <dbReference type="Proteomes" id="UP000005741"/>
    </source>
</evidence>
<evidence type="ECO:0000256" key="3">
    <source>
        <dbReference type="ARBA" id="ARBA00006577"/>
    </source>
</evidence>
<dbReference type="InterPro" id="IPR046357">
    <property type="entry name" value="PPIase_dom_sf"/>
</dbReference>
<dbReference type="Pfam" id="PF00254">
    <property type="entry name" value="FKBP_C"/>
    <property type="match status" value="1"/>
</dbReference>
<reference evidence="11 12" key="1">
    <citation type="submission" date="2011-10" db="EMBL/GenBank/DDBJ databases">
        <title>The Improved High-Quality Draft genome of Methanoplanus limicola DSM 2279.</title>
        <authorList>
            <consortium name="US DOE Joint Genome Institute (JGI-PGF)"/>
            <person name="Lucas S."/>
            <person name="Copeland A."/>
            <person name="Lapidus A."/>
            <person name="Glavina del Rio T."/>
            <person name="Dalin E."/>
            <person name="Tice H."/>
            <person name="Bruce D."/>
            <person name="Goodwin L."/>
            <person name="Pitluck S."/>
            <person name="Peters L."/>
            <person name="Mikhailova N."/>
            <person name="Lu M."/>
            <person name="Kyrpides N."/>
            <person name="Mavromatis K."/>
            <person name="Ivanova N."/>
            <person name="Markowitz V."/>
            <person name="Cheng J.-F."/>
            <person name="Hugenholtz P."/>
            <person name="Woyke T."/>
            <person name="Wu D."/>
            <person name="Wirth R."/>
            <person name="Brambilla E.-M."/>
            <person name="Klenk H.-P."/>
            <person name="Eisen J.A."/>
        </authorList>
    </citation>
    <scope>NUCLEOTIDE SEQUENCE [LARGE SCALE GENOMIC DNA]</scope>
    <source>
        <strain evidence="11 12">DSM 2279</strain>
    </source>
</reference>
<evidence type="ECO:0000259" key="10">
    <source>
        <dbReference type="PROSITE" id="PS50059"/>
    </source>
</evidence>
<keyword evidence="5 8" id="KW-0697">Rotamase</keyword>
<accession>H1Z3L4</accession>
<dbReference type="GO" id="GO:0003755">
    <property type="term" value="F:peptidyl-prolyl cis-trans isomerase activity"/>
    <property type="evidence" value="ECO:0007669"/>
    <property type="project" value="UniProtKB-UniRule"/>
</dbReference>
<dbReference type="GO" id="GO:0005737">
    <property type="term" value="C:cytoplasm"/>
    <property type="evidence" value="ECO:0007669"/>
    <property type="project" value="UniProtKB-SubCell"/>
</dbReference>
<dbReference type="PATRIC" id="fig|937775.9.peg.1714"/>
<dbReference type="Gene3D" id="3.10.50.40">
    <property type="match status" value="1"/>
</dbReference>
<evidence type="ECO:0000256" key="1">
    <source>
        <dbReference type="ARBA" id="ARBA00000971"/>
    </source>
</evidence>
<evidence type="ECO:0000256" key="4">
    <source>
        <dbReference type="ARBA" id="ARBA00022490"/>
    </source>
</evidence>
<evidence type="ECO:0000313" key="11">
    <source>
        <dbReference type="EMBL" id="EHQ35613.1"/>
    </source>
</evidence>
<evidence type="ECO:0000256" key="6">
    <source>
        <dbReference type="ARBA" id="ARBA00023186"/>
    </source>
</evidence>
<gene>
    <name evidence="11" type="ORF">Metlim_1511</name>
</gene>
<dbReference type="HOGENOM" id="CLU_098197_2_1_2"/>
<dbReference type="AlphaFoldDB" id="H1Z3L4"/>
<organism evidence="11 12">
    <name type="scientific">Methanoplanus limicola DSM 2279</name>
    <dbReference type="NCBI Taxonomy" id="937775"/>
    <lineage>
        <taxon>Archaea</taxon>
        <taxon>Methanobacteriati</taxon>
        <taxon>Methanobacteriota</taxon>
        <taxon>Stenosarchaea group</taxon>
        <taxon>Methanomicrobia</taxon>
        <taxon>Methanomicrobiales</taxon>
        <taxon>Methanomicrobiaceae</taxon>
        <taxon>Methanoplanus</taxon>
    </lineage>
</organism>
<dbReference type="EC" id="5.2.1.8" evidence="9"/>
<proteinExistence type="inferred from homology"/>
<dbReference type="Proteomes" id="UP000005741">
    <property type="component" value="Chromosome"/>
</dbReference>
<evidence type="ECO:0000256" key="9">
    <source>
        <dbReference type="RuleBase" id="RU003915"/>
    </source>
</evidence>
<protein>
    <recommendedName>
        <fullName evidence="9">Peptidyl-prolyl cis-trans isomerase</fullName>
        <ecNumber evidence="9">5.2.1.8</ecNumber>
    </recommendedName>
</protein>
<dbReference type="InterPro" id="IPR001179">
    <property type="entry name" value="PPIase_FKBP_dom"/>
</dbReference>
<keyword evidence="7 8" id="KW-0413">Isomerase</keyword>
<evidence type="ECO:0000256" key="5">
    <source>
        <dbReference type="ARBA" id="ARBA00023110"/>
    </source>
</evidence>
<dbReference type="GO" id="GO:0042026">
    <property type="term" value="P:protein refolding"/>
    <property type="evidence" value="ECO:0007669"/>
    <property type="project" value="UniProtKB-ARBA"/>
</dbReference>
<sequence length="158" mass="17124">MLSGSTPLSMTEESAYAKMGDTVRIHYTGKLEDGTVFDSSQGKEPIEFVIGGGMVISGFENAVLGMKPGEEKTNEIPVEEGYGQRNEQLVLEIERSSLPEECVPELGMQLHIQQSEGAVLPVVITDVTEENVTIDANHPLAGLSLTFDIELVEIVSEE</sequence>
<evidence type="ECO:0000256" key="7">
    <source>
        <dbReference type="ARBA" id="ARBA00023235"/>
    </source>
</evidence>
<comment type="catalytic activity">
    <reaction evidence="1 8 9">
        <text>[protein]-peptidylproline (omega=180) = [protein]-peptidylproline (omega=0)</text>
        <dbReference type="Rhea" id="RHEA:16237"/>
        <dbReference type="Rhea" id="RHEA-COMP:10747"/>
        <dbReference type="Rhea" id="RHEA-COMP:10748"/>
        <dbReference type="ChEBI" id="CHEBI:83833"/>
        <dbReference type="ChEBI" id="CHEBI:83834"/>
        <dbReference type="EC" id="5.2.1.8"/>
    </reaction>
</comment>
<comment type="subcellular location">
    <subcellularLocation>
        <location evidence="2">Cytoplasm</location>
    </subcellularLocation>
</comment>
<evidence type="ECO:0000256" key="8">
    <source>
        <dbReference type="PROSITE-ProRule" id="PRU00277"/>
    </source>
</evidence>
<dbReference type="InParanoid" id="H1Z3L4"/>
<dbReference type="STRING" id="937775.Metlim_1511"/>
<dbReference type="PANTHER" id="PTHR47861">
    <property type="entry name" value="FKBP-TYPE PEPTIDYL-PROLYL CIS-TRANS ISOMERASE SLYD"/>
    <property type="match status" value="1"/>
</dbReference>
<evidence type="ECO:0000256" key="2">
    <source>
        <dbReference type="ARBA" id="ARBA00004496"/>
    </source>
</evidence>
<keyword evidence="12" id="KW-1185">Reference proteome</keyword>
<dbReference type="EMBL" id="CM001436">
    <property type="protein sequence ID" value="EHQ35613.1"/>
    <property type="molecule type" value="Genomic_DNA"/>
</dbReference>
<keyword evidence="4" id="KW-0963">Cytoplasm</keyword>
<dbReference type="RefSeq" id="WP_004077368.1">
    <property type="nucleotide sequence ID" value="NZ_CM001436.1"/>
</dbReference>
<keyword evidence="6" id="KW-0143">Chaperone</keyword>